<evidence type="ECO:0000313" key="2">
    <source>
        <dbReference type="EMBL" id="MBK7675582.1"/>
    </source>
</evidence>
<proteinExistence type="predicted"/>
<dbReference type="Pfam" id="PF11769">
    <property type="entry name" value="DUF3313"/>
    <property type="match status" value="1"/>
</dbReference>
<keyword evidence="1" id="KW-0732">Signal</keyword>
<dbReference type="PROSITE" id="PS51257">
    <property type="entry name" value="PROKAR_LIPOPROTEIN"/>
    <property type="match status" value="1"/>
</dbReference>
<feature type="signal peptide" evidence="1">
    <location>
        <begin position="1"/>
        <end position="28"/>
    </location>
</feature>
<evidence type="ECO:0000256" key="1">
    <source>
        <dbReference type="SAM" id="SignalP"/>
    </source>
</evidence>
<reference evidence="2 3" key="1">
    <citation type="submission" date="2020-10" db="EMBL/GenBank/DDBJ databases">
        <title>Connecting structure to function with the recovery of over 1000 high-quality activated sludge metagenome-assembled genomes encoding full-length rRNA genes using long-read sequencing.</title>
        <authorList>
            <person name="Singleton C.M."/>
            <person name="Petriglieri F."/>
            <person name="Kristensen J.M."/>
            <person name="Kirkegaard R.H."/>
            <person name="Michaelsen T.Y."/>
            <person name="Andersen M.H."/>
            <person name="Karst S.M."/>
            <person name="Dueholm M.S."/>
            <person name="Nielsen P.H."/>
            <person name="Albertsen M."/>
        </authorList>
    </citation>
    <scope>NUCLEOTIDE SEQUENCE [LARGE SCALE GENOMIC DNA]</scope>
    <source>
        <strain evidence="2">EsbW_18-Q3-R4-48_BATAC.285</strain>
    </source>
</reference>
<comment type="caution">
    <text evidence="2">The sequence shown here is derived from an EMBL/GenBank/DDBJ whole genome shotgun (WGS) entry which is preliminary data.</text>
</comment>
<dbReference type="AlphaFoldDB" id="A0A935PZK8"/>
<dbReference type="EMBL" id="JADJMH010000012">
    <property type="protein sequence ID" value="MBK7675582.1"/>
    <property type="molecule type" value="Genomic_DNA"/>
</dbReference>
<organism evidence="2 3">
    <name type="scientific">Candidatus Accumulibacter proximus</name>
    <dbReference type="NCBI Taxonomy" id="2954385"/>
    <lineage>
        <taxon>Bacteria</taxon>
        <taxon>Pseudomonadati</taxon>
        <taxon>Pseudomonadota</taxon>
        <taxon>Betaproteobacteria</taxon>
        <taxon>Candidatus Accumulibacter</taxon>
    </lineage>
</organism>
<accession>A0A935PZK8</accession>
<protein>
    <submittedName>
        <fullName evidence="2">DUF3313 domain-containing protein</fullName>
    </submittedName>
</protein>
<dbReference type="Proteomes" id="UP000697998">
    <property type="component" value="Unassembled WGS sequence"/>
</dbReference>
<gene>
    <name evidence="2" type="ORF">IPJ27_12960</name>
</gene>
<feature type="chain" id="PRO_5037578458" evidence="1">
    <location>
        <begin position="29"/>
        <end position="276"/>
    </location>
</feature>
<evidence type="ECO:0000313" key="3">
    <source>
        <dbReference type="Proteomes" id="UP000697998"/>
    </source>
</evidence>
<sequence length="276" mass="29415">MNLKTTTSARAVRGLGICLIAGATLLSAACQTYDAALGSGTSVTATDSARLTRSGFLSDYARLRPMSALDGIECWRDPRLDPKQFDKVLVSRIVVSLAPPKGQKEGEVKIIDPSDLKTLTDYFHASLVKALKPQMQVVDKAGPGVVVIRVALTDLVPTTVTDSLAGTLIPYGFVAEAGSGVATGRPAGSTPYLGETGMEMQFRDGANGQVIAECRDTEIGRKYAADVNSSAVGAAQTWANGYMSSFQAWQYAKEAFDKWSLLVARRFAELRGVVIQ</sequence>
<name>A0A935PZK8_9PROT</name>
<dbReference type="InterPro" id="IPR021747">
    <property type="entry name" value="DUF3313"/>
</dbReference>